<feature type="signal peptide" evidence="1">
    <location>
        <begin position="1"/>
        <end position="32"/>
    </location>
</feature>
<keyword evidence="3" id="KW-1185">Reference proteome</keyword>
<organism evidence="2 3">
    <name type="scientific">Kibdelosporangium aridum</name>
    <dbReference type="NCBI Taxonomy" id="2030"/>
    <lineage>
        <taxon>Bacteria</taxon>
        <taxon>Bacillati</taxon>
        <taxon>Actinomycetota</taxon>
        <taxon>Actinomycetes</taxon>
        <taxon>Pseudonocardiales</taxon>
        <taxon>Pseudonocardiaceae</taxon>
        <taxon>Kibdelosporangium</taxon>
    </lineage>
</organism>
<keyword evidence="1" id="KW-0732">Signal</keyword>
<dbReference type="AlphaFoldDB" id="A0A1W2FTY1"/>
<dbReference type="RefSeq" id="WP_084433305.1">
    <property type="nucleotide sequence ID" value="NZ_FWXV01000011.1"/>
</dbReference>
<feature type="chain" id="PRO_5010720811" description="Peptidase inhibitor family I36" evidence="1">
    <location>
        <begin position="33"/>
        <end position="171"/>
    </location>
</feature>
<protein>
    <recommendedName>
        <fullName evidence="4">Peptidase inhibitor family I36</fullName>
    </recommendedName>
</protein>
<evidence type="ECO:0000256" key="1">
    <source>
        <dbReference type="SAM" id="SignalP"/>
    </source>
</evidence>
<evidence type="ECO:0000313" key="2">
    <source>
        <dbReference type="EMBL" id="SMD25172.1"/>
    </source>
</evidence>
<dbReference type="OrthoDB" id="9925744at2"/>
<reference evidence="2 3" key="1">
    <citation type="submission" date="2017-04" db="EMBL/GenBank/DDBJ databases">
        <authorList>
            <person name="Afonso C.L."/>
            <person name="Miller P.J."/>
            <person name="Scott M.A."/>
            <person name="Spackman E."/>
            <person name="Goraichik I."/>
            <person name="Dimitrov K.M."/>
            <person name="Suarez D.L."/>
            <person name="Swayne D.E."/>
        </authorList>
    </citation>
    <scope>NUCLEOTIDE SEQUENCE [LARGE SCALE GENOMIC DNA]</scope>
    <source>
        <strain evidence="2 3">DSM 43828</strain>
    </source>
</reference>
<evidence type="ECO:0000313" key="3">
    <source>
        <dbReference type="Proteomes" id="UP000192674"/>
    </source>
</evidence>
<evidence type="ECO:0008006" key="4">
    <source>
        <dbReference type="Google" id="ProtNLM"/>
    </source>
</evidence>
<dbReference type="EMBL" id="FWXV01000011">
    <property type="protein sequence ID" value="SMD25172.1"/>
    <property type="molecule type" value="Genomic_DNA"/>
</dbReference>
<proteinExistence type="predicted"/>
<name>A0A1W2FTY1_KIBAR</name>
<accession>A0A1W2FTY1</accession>
<gene>
    <name evidence="2" type="ORF">SAMN05661093_08968</name>
</gene>
<sequence length="171" mass="18268">MRSINKRRAGVVATVLLSSVLMVFSLTQPASAAVRSWAPWVDHNGSNCDWNDYGFVTVKTCLEEGHNGVEPTYRAILQIWNGKSTGVQMSAAVINMWAVPSPAVQIRDDGCLNSGLSGGYGATCYGTVATRSAVCHYKRTATHITANAAINIPAVSSSRLTQKSMPVYVGC</sequence>
<dbReference type="Proteomes" id="UP000192674">
    <property type="component" value="Unassembled WGS sequence"/>
</dbReference>